<dbReference type="GO" id="GO:0120009">
    <property type="term" value="P:intermembrane lipid transfer"/>
    <property type="evidence" value="ECO:0007669"/>
    <property type="project" value="UniProtKB-ARBA"/>
</dbReference>
<gene>
    <name evidence="9" type="ORF">A3770_11p62810</name>
</gene>
<feature type="coiled-coil region" evidence="6">
    <location>
        <begin position="202"/>
        <end position="265"/>
    </location>
</feature>
<evidence type="ECO:0000256" key="3">
    <source>
        <dbReference type="ARBA" id="ARBA00022448"/>
    </source>
</evidence>
<feature type="region of interest" description="Disordered" evidence="7">
    <location>
        <begin position="338"/>
        <end position="359"/>
    </location>
</feature>
<proteinExistence type="inferred from homology"/>
<evidence type="ECO:0000256" key="2">
    <source>
        <dbReference type="ARBA" id="ARBA00008842"/>
    </source>
</evidence>
<feature type="compositionally biased region" description="Acidic residues" evidence="7">
    <location>
        <begin position="294"/>
        <end position="312"/>
    </location>
</feature>
<dbReference type="Pfam" id="PF00169">
    <property type="entry name" value="PH"/>
    <property type="match status" value="1"/>
</dbReference>
<dbReference type="SMART" id="SM00233">
    <property type="entry name" value="PH"/>
    <property type="match status" value="1"/>
</dbReference>
<dbReference type="STRING" id="1764295.A0A5B8MT90"/>
<dbReference type="FunFam" id="2.40.160.120:FF:000001">
    <property type="entry name" value="Oxysterol-binding protein"/>
    <property type="match status" value="1"/>
</dbReference>
<keyword evidence="4" id="KW-0445">Lipid transport</keyword>
<comment type="similarity">
    <text evidence="2">Belongs to the OSBP family.</text>
</comment>
<sequence length="746" mass="84275">MNGNHSNSQRGLARPPAVDTAVFDSDEPVIVCGILYKYVNLGKGWRPRYFVLQDKILRYFKVSGDKLSNVAYITDYCRNNGQVDFIGEMTTRFETDARAQFKPSQQKHIEDLEEKGSVHVDVSKVRASGSDLRKFYIHSGTMTMMLKAESSRDRTAWLNALKSERAAAKTPKTPMTPATPAIATVFATSDIIRDDVRKFMDLMKANGANDDLLNEVETLLQNIQSKVMDQLYVEREKRVKLLEYVKTLEHDKQELETKLLAENHTRISLAGDAHAPASALLHADRMSDRASVESDGEEYQDDNVASSDDEGDQNNGVGSDDDDFYDCERESFSDDFAGLSMRGDQGQGGAAGLPAPEGLELAKRRNRRQKLPDPVEKEKKVSLWTIIRDMVGKDLTRVCLPVYFNEPISALQKLCEDFVYLDLLDKAALAKKGSVERMMHCCAFAVSGYSNTEGRTRKPFNPLLGETFEYLSPEKGFRFFSEKVVHHPTILAAVAEGRGWKWNTAGELKSKFWGRSVEVIPVGTLTLEFHDGEVVTYNKVTTLVNNIIIGKMKIEHSGPMKFESNAGTRAKIKFKETGILDRYSHMLKGYVQNREGQKVASLRGQWSVELIAEHQNGEECLWQHDLKPEGAPGSRNLPKFTITLNELFDDEKDTICPTDTRLRPDQHFLEIGRYSKANDEKLRVEQKQRAARKAAEQGEGYKPKWFNLAPGSNPKKWKFDSNFVYTGEYWQARETGDFSRCADIFG</sequence>
<dbReference type="GO" id="GO:0016020">
    <property type="term" value="C:membrane"/>
    <property type="evidence" value="ECO:0007669"/>
    <property type="project" value="TreeGrafter"/>
</dbReference>
<dbReference type="AlphaFoldDB" id="A0A5B8MT90"/>
<dbReference type="SUPFAM" id="SSF144000">
    <property type="entry name" value="Oxysterol-binding protein-like"/>
    <property type="match status" value="1"/>
</dbReference>
<feature type="domain" description="PH" evidence="8">
    <location>
        <begin position="28"/>
        <end position="166"/>
    </location>
</feature>
<protein>
    <submittedName>
        <fullName evidence="9">Oxysterol-binding protein</fullName>
    </submittedName>
</protein>
<keyword evidence="3" id="KW-0813">Transport</keyword>
<dbReference type="InterPro" id="IPR000648">
    <property type="entry name" value="Oxysterol-bd"/>
</dbReference>
<dbReference type="PANTHER" id="PTHR10972">
    <property type="entry name" value="OXYSTEROL-BINDING PROTEIN-RELATED"/>
    <property type="match status" value="1"/>
</dbReference>
<dbReference type="InterPro" id="IPR011993">
    <property type="entry name" value="PH-like_dom_sf"/>
</dbReference>
<name>A0A5B8MT90_9CHLO</name>
<dbReference type="Gene3D" id="2.40.160.120">
    <property type="match status" value="1"/>
</dbReference>
<dbReference type="SUPFAM" id="SSF50729">
    <property type="entry name" value="PH domain-like"/>
    <property type="match status" value="1"/>
</dbReference>
<comment type="function">
    <text evidence="1">May be involved in the transport of sterols.</text>
</comment>
<dbReference type="InterPro" id="IPR001849">
    <property type="entry name" value="PH_domain"/>
</dbReference>
<dbReference type="PANTHER" id="PTHR10972:SF96">
    <property type="entry name" value="OXYSTEROL-BINDING PROTEIN-RELATED PROTEIN 1A-RELATED"/>
    <property type="match status" value="1"/>
</dbReference>
<dbReference type="GO" id="GO:0032934">
    <property type="term" value="F:sterol binding"/>
    <property type="evidence" value="ECO:0007669"/>
    <property type="project" value="TreeGrafter"/>
</dbReference>
<dbReference type="Proteomes" id="UP000316726">
    <property type="component" value="Chromosome 11"/>
</dbReference>
<dbReference type="GO" id="GO:0005829">
    <property type="term" value="C:cytosol"/>
    <property type="evidence" value="ECO:0007669"/>
    <property type="project" value="TreeGrafter"/>
</dbReference>
<dbReference type="Pfam" id="PF01237">
    <property type="entry name" value="Oxysterol_BP"/>
    <property type="match status" value="1"/>
</dbReference>
<accession>A0A5B8MT90</accession>
<dbReference type="OrthoDB" id="1914979at2759"/>
<evidence type="ECO:0000256" key="1">
    <source>
        <dbReference type="ARBA" id="ARBA00003361"/>
    </source>
</evidence>
<organism evidence="9 10">
    <name type="scientific">Chloropicon primus</name>
    <dbReference type="NCBI Taxonomy" id="1764295"/>
    <lineage>
        <taxon>Eukaryota</taxon>
        <taxon>Viridiplantae</taxon>
        <taxon>Chlorophyta</taxon>
        <taxon>Chloropicophyceae</taxon>
        <taxon>Chloropicales</taxon>
        <taxon>Chloropicaceae</taxon>
        <taxon>Chloropicon</taxon>
    </lineage>
</organism>
<keyword evidence="6" id="KW-0175">Coiled coil</keyword>
<evidence type="ECO:0000256" key="6">
    <source>
        <dbReference type="SAM" id="Coils"/>
    </source>
</evidence>
<dbReference type="InterPro" id="IPR037239">
    <property type="entry name" value="OSBP_sf"/>
</dbReference>
<dbReference type="EMBL" id="CP031044">
    <property type="protein sequence ID" value="QDZ23763.1"/>
    <property type="molecule type" value="Genomic_DNA"/>
</dbReference>
<dbReference type="PROSITE" id="PS50003">
    <property type="entry name" value="PH_DOMAIN"/>
    <property type="match status" value="1"/>
</dbReference>
<evidence type="ECO:0000313" key="10">
    <source>
        <dbReference type="Proteomes" id="UP000316726"/>
    </source>
</evidence>
<evidence type="ECO:0000259" key="8">
    <source>
        <dbReference type="PROSITE" id="PS50003"/>
    </source>
</evidence>
<feature type="region of interest" description="Disordered" evidence="7">
    <location>
        <begin position="284"/>
        <end position="325"/>
    </location>
</feature>
<dbReference type="Gene3D" id="2.30.29.30">
    <property type="entry name" value="Pleckstrin-homology domain (PH domain)/Phosphotyrosine-binding domain (PTB)"/>
    <property type="match status" value="1"/>
</dbReference>
<keyword evidence="10" id="KW-1185">Reference proteome</keyword>
<evidence type="ECO:0000256" key="4">
    <source>
        <dbReference type="ARBA" id="ARBA00023055"/>
    </source>
</evidence>
<evidence type="ECO:0000313" key="9">
    <source>
        <dbReference type="EMBL" id="QDZ23763.1"/>
    </source>
</evidence>
<dbReference type="Gene3D" id="3.30.70.3490">
    <property type="match status" value="1"/>
</dbReference>
<reference evidence="9 10" key="1">
    <citation type="submission" date="2018-07" db="EMBL/GenBank/DDBJ databases">
        <title>The complete nuclear genome of the prasinophyte Chloropicon primus (CCMP1205).</title>
        <authorList>
            <person name="Pombert J.-F."/>
            <person name="Otis C."/>
            <person name="Turmel M."/>
            <person name="Lemieux C."/>
        </authorList>
    </citation>
    <scope>NUCLEOTIDE SEQUENCE [LARGE SCALE GENOMIC DNA]</scope>
    <source>
        <strain evidence="9 10">CCMP1205</strain>
    </source>
</reference>
<keyword evidence="5" id="KW-0446">Lipid-binding</keyword>
<evidence type="ECO:0000256" key="5">
    <source>
        <dbReference type="ARBA" id="ARBA00023121"/>
    </source>
</evidence>
<evidence type="ECO:0000256" key="7">
    <source>
        <dbReference type="SAM" id="MobiDB-lite"/>
    </source>
</evidence>